<dbReference type="OrthoDB" id="2163395at2759"/>
<accession>A0A9J7E2N6</accession>
<gene>
    <name evidence="3" type="primary">LOC111352450</name>
</gene>
<organism evidence="2 3">
    <name type="scientific">Spodoptera litura</name>
    <name type="common">Asian cotton leafworm</name>
    <dbReference type="NCBI Taxonomy" id="69820"/>
    <lineage>
        <taxon>Eukaryota</taxon>
        <taxon>Metazoa</taxon>
        <taxon>Ecdysozoa</taxon>
        <taxon>Arthropoda</taxon>
        <taxon>Hexapoda</taxon>
        <taxon>Insecta</taxon>
        <taxon>Pterygota</taxon>
        <taxon>Neoptera</taxon>
        <taxon>Endopterygota</taxon>
        <taxon>Lepidoptera</taxon>
        <taxon>Glossata</taxon>
        <taxon>Ditrysia</taxon>
        <taxon>Noctuoidea</taxon>
        <taxon>Noctuidae</taxon>
        <taxon>Amphipyrinae</taxon>
        <taxon>Spodoptera</taxon>
    </lineage>
</organism>
<evidence type="ECO:0000313" key="2">
    <source>
        <dbReference type="Proteomes" id="UP000301870"/>
    </source>
</evidence>
<dbReference type="AlphaFoldDB" id="A0A9J7E2N6"/>
<dbReference type="InterPro" id="IPR029488">
    <property type="entry name" value="Hmw/CFAP97"/>
</dbReference>
<dbReference type="PANTHER" id="PTHR33768">
    <property type="entry name" value="MIP11318P"/>
    <property type="match status" value="1"/>
</dbReference>
<dbReference type="GeneID" id="111352450"/>
<dbReference type="KEGG" id="sliu:111352450"/>
<comment type="similarity">
    <text evidence="1">Belongs to the CFAP97 family.</text>
</comment>
<name>A0A9J7E2N6_SPOLT</name>
<dbReference type="PANTHER" id="PTHR33768:SF3">
    <property type="entry name" value="MIP11318P"/>
    <property type="match status" value="1"/>
</dbReference>
<proteinExistence type="inferred from homology"/>
<evidence type="ECO:0000256" key="1">
    <source>
        <dbReference type="ARBA" id="ARBA00008315"/>
    </source>
</evidence>
<dbReference type="Pfam" id="PF13879">
    <property type="entry name" value="Hmw_CFAP97"/>
    <property type="match status" value="1"/>
</dbReference>
<keyword evidence="2" id="KW-1185">Reference proteome</keyword>
<protein>
    <submittedName>
        <fullName evidence="3">Uncharacterized protein LOC111352450 isoform X1</fullName>
    </submittedName>
</protein>
<dbReference type="InterPro" id="IPR038792">
    <property type="entry name" value="CFAP97D1/2"/>
</dbReference>
<dbReference type="Proteomes" id="UP000301870">
    <property type="component" value="Chromosome 15"/>
</dbReference>
<reference evidence="3" key="1">
    <citation type="submission" date="2025-08" db="UniProtKB">
        <authorList>
            <consortium name="RefSeq"/>
        </authorList>
    </citation>
    <scope>IDENTIFICATION</scope>
    <source>
        <strain evidence="3">Ishihara</strain>
        <tissue evidence="3">Whole body</tissue>
    </source>
</reference>
<dbReference type="RefSeq" id="XP_022820729.1">
    <property type="nucleotide sequence ID" value="XM_022964961.1"/>
</dbReference>
<sequence length="190" mass="22570">MLSRRDKLLIQPWEDRRFKDHRSKVRSALPAIDDRAPAARPHVALKLKKNQRELDRKNKIQSENFSLLQRLNDIMKVNRLDNHWRKPLPNFQQKVGLFYDAESLQSKVTARSLPEPSEESYTNVKCYACEMRKVCLSRFYVLVYNKEHFHHCILLFIYRNSMTTCISRSIETPCLLFIQTNINIVTCFLQ</sequence>
<evidence type="ECO:0000313" key="3">
    <source>
        <dbReference type="RefSeq" id="XP_022820729.1"/>
    </source>
</evidence>